<dbReference type="EMBL" id="CADEBD010000745">
    <property type="protein sequence ID" value="CAB3259937.1"/>
    <property type="molecule type" value="Genomic_DNA"/>
</dbReference>
<dbReference type="Proteomes" id="UP000494106">
    <property type="component" value="Unassembled WGS sequence"/>
</dbReference>
<organism evidence="2 4">
    <name type="scientific">Arctia plantaginis</name>
    <name type="common">Wood tiger moth</name>
    <name type="synonym">Phalaena plantaginis</name>
    <dbReference type="NCBI Taxonomy" id="874455"/>
    <lineage>
        <taxon>Eukaryota</taxon>
        <taxon>Metazoa</taxon>
        <taxon>Ecdysozoa</taxon>
        <taxon>Arthropoda</taxon>
        <taxon>Hexapoda</taxon>
        <taxon>Insecta</taxon>
        <taxon>Pterygota</taxon>
        <taxon>Neoptera</taxon>
        <taxon>Endopterygota</taxon>
        <taxon>Lepidoptera</taxon>
        <taxon>Glossata</taxon>
        <taxon>Ditrysia</taxon>
        <taxon>Noctuoidea</taxon>
        <taxon>Erebidae</taxon>
        <taxon>Arctiinae</taxon>
        <taxon>Arctia</taxon>
    </lineage>
</organism>
<evidence type="ECO:0000313" key="3">
    <source>
        <dbReference type="EMBL" id="CAB3259937.1"/>
    </source>
</evidence>
<dbReference type="AlphaFoldDB" id="A0A8S1AY44"/>
<comment type="caution">
    <text evidence="2">The sequence shown here is derived from an EMBL/GenBank/DDBJ whole genome shotgun (WGS) entry which is preliminary data.</text>
</comment>
<keyword evidence="4" id="KW-1185">Reference proteome</keyword>
<dbReference type="Proteomes" id="UP000494256">
    <property type="component" value="Unassembled WGS sequence"/>
</dbReference>
<sequence>MIQIVHLRDVSGGESRSRRGVRCRGLVPRAGCHVELEAPARPGRPGLGPGRALGAAFPSRQAAVTLCAPTREDCRATRLVALRTQGLELAARAASPASSRTSPCCMVERAGRGAGRQVASRRCGPRPARGRIRSARRRGHAAARARSPRRANGAAVGARARVATAYRELYLYLRSHGLRELHGLPGGARGARLHVSRNHFAARPRTCRMFTRASCYNRPFPA</sequence>
<evidence type="ECO:0000313" key="5">
    <source>
        <dbReference type="Proteomes" id="UP000494256"/>
    </source>
</evidence>
<accession>A0A8S1AY44</accession>
<reference evidence="4 5" key="1">
    <citation type="submission" date="2020-04" db="EMBL/GenBank/DDBJ databases">
        <authorList>
            <person name="Wallbank WR R."/>
            <person name="Pardo Diaz C."/>
            <person name="Kozak K."/>
            <person name="Martin S."/>
            <person name="Jiggins C."/>
            <person name="Moest M."/>
            <person name="Warren A I."/>
            <person name="Byers J.R.P. K."/>
            <person name="Montejo-Kovacevich G."/>
            <person name="Yen C E."/>
        </authorList>
    </citation>
    <scope>NUCLEOTIDE SEQUENCE [LARGE SCALE GENOMIC DNA]</scope>
</reference>
<evidence type="ECO:0000313" key="2">
    <source>
        <dbReference type="EMBL" id="CAB3251675.1"/>
    </source>
</evidence>
<evidence type="ECO:0000313" key="4">
    <source>
        <dbReference type="Proteomes" id="UP000494106"/>
    </source>
</evidence>
<dbReference type="EMBL" id="CADEBC010000550">
    <property type="protein sequence ID" value="CAB3251675.1"/>
    <property type="molecule type" value="Genomic_DNA"/>
</dbReference>
<gene>
    <name evidence="2" type="ORF">APLA_LOCUS13154</name>
    <name evidence="3" type="ORF">APLA_LOCUS16854</name>
</gene>
<dbReference type="OrthoDB" id="7469638at2759"/>
<protein>
    <submittedName>
        <fullName evidence="2">Uncharacterized protein</fullName>
    </submittedName>
</protein>
<feature type="region of interest" description="Disordered" evidence="1">
    <location>
        <begin position="116"/>
        <end position="154"/>
    </location>
</feature>
<proteinExistence type="predicted"/>
<feature type="compositionally biased region" description="Basic residues" evidence="1">
    <location>
        <begin position="128"/>
        <end position="149"/>
    </location>
</feature>
<name>A0A8S1AY44_ARCPL</name>
<evidence type="ECO:0000256" key="1">
    <source>
        <dbReference type="SAM" id="MobiDB-lite"/>
    </source>
</evidence>